<dbReference type="PANTHER" id="PTHR23192">
    <property type="entry name" value="OLFACTOMEDIN-RELATED"/>
    <property type="match status" value="1"/>
</dbReference>
<evidence type="ECO:0000256" key="1">
    <source>
        <dbReference type="ARBA" id="ARBA00004613"/>
    </source>
</evidence>
<proteinExistence type="predicted"/>
<name>A0A2K6GS13_PROCO</name>
<dbReference type="SMART" id="SM00284">
    <property type="entry name" value="OLF"/>
    <property type="match status" value="1"/>
</dbReference>
<keyword evidence="4" id="KW-0770">Synapse</keyword>
<dbReference type="Ensembl" id="ENSPCOT00000039955.1">
    <property type="protein sequence ID" value="ENSPCOP00000029020.1"/>
    <property type="gene ID" value="ENSPCOG00000027190.1"/>
</dbReference>
<evidence type="ECO:0000313" key="13">
    <source>
        <dbReference type="Ensembl" id="ENSPCOP00000029020.1"/>
    </source>
</evidence>
<dbReference type="GO" id="GO:0007165">
    <property type="term" value="P:signal transduction"/>
    <property type="evidence" value="ECO:0007669"/>
    <property type="project" value="TreeGrafter"/>
</dbReference>
<dbReference type="Pfam" id="PF02191">
    <property type="entry name" value="OLF"/>
    <property type="match status" value="1"/>
</dbReference>
<keyword evidence="6" id="KW-1015">Disulfide bond</keyword>
<gene>
    <name evidence="13" type="primary">OLFM1</name>
</gene>
<dbReference type="InterPro" id="IPR050605">
    <property type="entry name" value="Olfactomedin-like_domain"/>
</dbReference>
<accession>A0A2K6GS13</accession>
<evidence type="ECO:0000256" key="8">
    <source>
        <dbReference type="ARBA" id="ARBA00034103"/>
    </source>
</evidence>
<dbReference type="AlphaFoldDB" id="A0A2K6GS13"/>
<dbReference type="GeneTree" id="ENSGT00940000156959"/>
<dbReference type="InterPro" id="IPR022082">
    <property type="entry name" value="Noelin_dom"/>
</dbReference>
<feature type="compositionally biased region" description="Pro residues" evidence="11">
    <location>
        <begin position="8"/>
        <end position="18"/>
    </location>
</feature>
<keyword evidence="5 10" id="KW-0175">Coiled coil</keyword>
<evidence type="ECO:0000259" key="12">
    <source>
        <dbReference type="PROSITE" id="PS51132"/>
    </source>
</evidence>
<reference evidence="13" key="2">
    <citation type="submission" date="2025-09" db="UniProtKB">
        <authorList>
            <consortium name="Ensembl"/>
        </authorList>
    </citation>
    <scope>IDENTIFICATION</scope>
</reference>
<evidence type="ECO:0000256" key="6">
    <source>
        <dbReference type="ARBA" id="ARBA00023157"/>
    </source>
</evidence>
<dbReference type="PANTHER" id="PTHR23192:SF34">
    <property type="entry name" value="NOELIN"/>
    <property type="match status" value="1"/>
</dbReference>
<feature type="region of interest" description="Disordered" evidence="11">
    <location>
        <begin position="1"/>
        <end position="26"/>
    </location>
</feature>
<keyword evidence="3" id="KW-0732">Signal</keyword>
<dbReference type="SUPFAM" id="SSF50969">
    <property type="entry name" value="YVTN repeat-like/Quinoprotein amine dehydrogenase"/>
    <property type="match status" value="1"/>
</dbReference>
<evidence type="ECO:0000313" key="14">
    <source>
        <dbReference type="Proteomes" id="UP000233160"/>
    </source>
</evidence>
<keyword evidence="7" id="KW-0325">Glycoprotein</keyword>
<evidence type="ECO:0000256" key="2">
    <source>
        <dbReference type="ARBA" id="ARBA00022525"/>
    </source>
</evidence>
<evidence type="ECO:0000256" key="9">
    <source>
        <dbReference type="PROSITE-ProRule" id="PRU00446"/>
    </source>
</evidence>
<feature type="coiled-coil region" evidence="10">
    <location>
        <begin position="65"/>
        <end position="120"/>
    </location>
</feature>
<evidence type="ECO:0000256" key="11">
    <source>
        <dbReference type="SAM" id="MobiDB-lite"/>
    </source>
</evidence>
<dbReference type="InterPro" id="IPR011044">
    <property type="entry name" value="Quino_amine_DH_bsu"/>
</dbReference>
<feature type="domain" description="Olfactomedin-like" evidence="12">
    <location>
        <begin position="155"/>
        <end position="428"/>
    </location>
</feature>
<dbReference type="Proteomes" id="UP000233160">
    <property type="component" value="Unassembled WGS sequence"/>
</dbReference>
<dbReference type="GO" id="GO:0005615">
    <property type="term" value="C:extracellular space"/>
    <property type="evidence" value="ECO:0007669"/>
    <property type="project" value="TreeGrafter"/>
</dbReference>
<dbReference type="Pfam" id="PF12308">
    <property type="entry name" value="Noelin-1"/>
    <property type="match status" value="1"/>
</dbReference>
<comment type="subcellular location">
    <subcellularLocation>
        <location evidence="1">Secreted</location>
    </subcellularLocation>
    <subcellularLocation>
        <location evidence="8">Synapse</location>
    </subcellularLocation>
</comment>
<sequence length="435" mass="50114">RAGGAGRPCPPRCPPPEGCPGVLPTNPEESWQVYSSAQDSEGRCICTVVAPQQTMCSRDARTKQLRQLLEKVQNMSQSIEVLDRRTQRDLQYVEKMENQMKGLESKFKQVEESHKQHLARQFKAIKAKMDELRPLIPVLEEYKADAKLVLQFKEEVQNLTSVLNELQEEIGAYDYDELQSRVSNLEERLRACMPEPCGDVALHCPPRVHTQVWYMDGYHNNRFVREYKSMVDFMNTDNFTSHRLPHPWSGTGQVVYNGSIYFNKFQSHIIIRFDLKTETILKTRSLDYAGYNNMYHYAWGGHSDIDLMVDENGLWAVYATNQNAGNIVISKLDPVSLQILQTWNTSYPKRSAGEAFIICGTLYVTNGYSGGTKVHYAYQTNASTYEYIDIPFQNKYSHISMLDYNPKDRALYAWNNGHQILYNVTLFHVIRSDEL</sequence>
<evidence type="ECO:0000256" key="7">
    <source>
        <dbReference type="ARBA" id="ARBA00023180"/>
    </source>
</evidence>
<protein>
    <submittedName>
        <fullName evidence="13">Olfactomedin 1</fullName>
    </submittedName>
</protein>
<evidence type="ECO:0000256" key="3">
    <source>
        <dbReference type="ARBA" id="ARBA00022729"/>
    </source>
</evidence>
<dbReference type="InterPro" id="IPR003112">
    <property type="entry name" value="Olfac-like_dom"/>
</dbReference>
<keyword evidence="2" id="KW-0964">Secreted</keyword>
<organism evidence="13 14">
    <name type="scientific">Propithecus coquereli</name>
    <name type="common">Coquerel's sifaka</name>
    <name type="synonym">Propithecus verreauxi coquereli</name>
    <dbReference type="NCBI Taxonomy" id="379532"/>
    <lineage>
        <taxon>Eukaryota</taxon>
        <taxon>Metazoa</taxon>
        <taxon>Chordata</taxon>
        <taxon>Craniata</taxon>
        <taxon>Vertebrata</taxon>
        <taxon>Euteleostomi</taxon>
        <taxon>Mammalia</taxon>
        <taxon>Eutheria</taxon>
        <taxon>Euarchontoglires</taxon>
        <taxon>Primates</taxon>
        <taxon>Strepsirrhini</taxon>
        <taxon>Lemuriformes</taxon>
        <taxon>Indriidae</taxon>
        <taxon>Propithecus</taxon>
    </lineage>
</organism>
<keyword evidence="14" id="KW-1185">Reference proteome</keyword>
<comment type="caution">
    <text evidence="9">Lacks conserved residue(s) required for the propagation of feature annotation.</text>
</comment>
<evidence type="ECO:0000256" key="10">
    <source>
        <dbReference type="SAM" id="Coils"/>
    </source>
</evidence>
<dbReference type="GO" id="GO:0045202">
    <property type="term" value="C:synapse"/>
    <property type="evidence" value="ECO:0007669"/>
    <property type="project" value="UniProtKB-SubCell"/>
</dbReference>
<evidence type="ECO:0000256" key="5">
    <source>
        <dbReference type="ARBA" id="ARBA00023054"/>
    </source>
</evidence>
<reference evidence="13" key="1">
    <citation type="submission" date="2025-08" db="UniProtKB">
        <authorList>
            <consortium name="Ensembl"/>
        </authorList>
    </citation>
    <scope>IDENTIFICATION</scope>
</reference>
<dbReference type="PROSITE" id="PS51132">
    <property type="entry name" value="OLF"/>
    <property type="match status" value="1"/>
</dbReference>
<evidence type="ECO:0000256" key="4">
    <source>
        <dbReference type="ARBA" id="ARBA00023018"/>
    </source>
</evidence>